<evidence type="ECO:0000313" key="2">
    <source>
        <dbReference type="Proteomes" id="UP001153712"/>
    </source>
</evidence>
<evidence type="ECO:0000313" key="1">
    <source>
        <dbReference type="EMBL" id="CAG9864861.1"/>
    </source>
</evidence>
<keyword evidence="2" id="KW-1185">Reference proteome</keyword>
<reference evidence="1" key="1">
    <citation type="submission" date="2022-01" db="EMBL/GenBank/DDBJ databases">
        <authorList>
            <person name="King R."/>
        </authorList>
    </citation>
    <scope>NUCLEOTIDE SEQUENCE</scope>
</reference>
<sequence>MSKASPTGGVKPMPIAGRLVSDRERLLGMTEAERAFRRQWLKDQELAPTEPRPVPEMYKATHNPIRRFYRWPLDQLGKALEPRLGLETATAVRNSAGRFCLVIGGIFWLTYYVKYNSNDWTRKGGMQILSSRPAININDPGFPYVPDRSKPSDYYDRGFKKSGNLNL</sequence>
<dbReference type="EMBL" id="OU900102">
    <property type="protein sequence ID" value="CAG9864861.1"/>
    <property type="molecule type" value="Genomic_DNA"/>
</dbReference>
<name>A0A9N9XRN4_PHYSR</name>
<protein>
    <recommendedName>
        <fullName evidence="3">NADH dehydrogenase [ubiquinone] 1 beta subcomplex subunit 6</fullName>
    </recommendedName>
</protein>
<organism evidence="1 2">
    <name type="scientific">Phyllotreta striolata</name>
    <name type="common">Striped flea beetle</name>
    <name type="synonym">Crioceris striolata</name>
    <dbReference type="NCBI Taxonomy" id="444603"/>
    <lineage>
        <taxon>Eukaryota</taxon>
        <taxon>Metazoa</taxon>
        <taxon>Ecdysozoa</taxon>
        <taxon>Arthropoda</taxon>
        <taxon>Hexapoda</taxon>
        <taxon>Insecta</taxon>
        <taxon>Pterygota</taxon>
        <taxon>Neoptera</taxon>
        <taxon>Endopterygota</taxon>
        <taxon>Coleoptera</taxon>
        <taxon>Polyphaga</taxon>
        <taxon>Cucujiformia</taxon>
        <taxon>Chrysomeloidea</taxon>
        <taxon>Chrysomelidae</taxon>
        <taxon>Galerucinae</taxon>
        <taxon>Alticini</taxon>
        <taxon>Phyllotreta</taxon>
    </lineage>
</organism>
<evidence type="ECO:0008006" key="3">
    <source>
        <dbReference type="Google" id="ProtNLM"/>
    </source>
</evidence>
<dbReference type="GO" id="GO:0005739">
    <property type="term" value="C:mitochondrion"/>
    <property type="evidence" value="ECO:0007669"/>
    <property type="project" value="GOC"/>
</dbReference>
<dbReference type="AlphaFoldDB" id="A0A9N9XRN4"/>
<dbReference type="OrthoDB" id="5824032at2759"/>
<dbReference type="Proteomes" id="UP001153712">
    <property type="component" value="Chromosome 9"/>
</dbReference>
<dbReference type="PANTHER" id="PTHR21106:SF2">
    <property type="entry name" value="NADH DEHYDROGENASE [UBIQUINONE] 1 BETA SUBCOMPLEX SUBUNIT 6"/>
    <property type="match status" value="1"/>
</dbReference>
<dbReference type="PANTHER" id="PTHR21106">
    <property type="entry name" value="NADH DEHYDROGENASE [UBIQUINONE] 1 BETA SUBCOMPLEX SUBUNIT 6"/>
    <property type="match status" value="1"/>
</dbReference>
<dbReference type="GO" id="GO:0006120">
    <property type="term" value="P:mitochondrial electron transport, NADH to ubiquinone"/>
    <property type="evidence" value="ECO:0007669"/>
    <property type="project" value="InterPro"/>
</dbReference>
<proteinExistence type="predicted"/>
<accession>A0A9N9XRN4</accession>
<dbReference type="InterPro" id="IPR019174">
    <property type="entry name" value="NADH_DH_b-subcmplx_su6"/>
</dbReference>
<dbReference type="Pfam" id="PF09782">
    <property type="entry name" value="NDUF_B6"/>
    <property type="match status" value="1"/>
</dbReference>
<gene>
    <name evidence="1" type="ORF">PHYEVI_LOCUS11111</name>
</gene>